<evidence type="ECO:0000313" key="3">
    <source>
        <dbReference type="Proteomes" id="UP000440578"/>
    </source>
</evidence>
<dbReference type="PANTHER" id="PTHR47331">
    <property type="entry name" value="PHD-TYPE DOMAIN-CONTAINING PROTEIN"/>
    <property type="match status" value="1"/>
</dbReference>
<organism evidence="2 3">
    <name type="scientific">Amphibalanus amphitrite</name>
    <name type="common">Striped barnacle</name>
    <name type="synonym">Balanus amphitrite</name>
    <dbReference type="NCBI Taxonomy" id="1232801"/>
    <lineage>
        <taxon>Eukaryota</taxon>
        <taxon>Metazoa</taxon>
        <taxon>Ecdysozoa</taxon>
        <taxon>Arthropoda</taxon>
        <taxon>Crustacea</taxon>
        <taxon>Multicrustacea</taxon>
        <taxon>Cirripedia</taxon>
        <taxon>Thoracica</taxon>
        <taxon>Thoracicalcarea</taxon>
        <taxon>Balanomorpha</taxon>
        <taxon>Balanoidea</taxon>
        <taxon>Balanidae</taxon>
        <taxon>Amphibalaninae</taxon>
        <taxon>Amphibalanus</taxon>
    </lineage>
</organism>
<evidence type="ECO:0000256" key="1">
    <source>
        <dbReference type="SAM" id="MobiDB-lite"/>
    </source>
</evidence>
<proteinExistence type="predicted"/>
<feature type="region of interest" description="Disordered" evidence="1">
    <location>
        <begin position="197"/>
        <end position="222"/>
    </location>
</feature>
<comment type="caution">
    <text evidence="2">The sequence shown here is derived from an EMBL/GenBank/DDBJ whole genome shotgun (WGS) entry which is preliminary data.</text>
</comment>
<dbReference type="Proteomes" id="UP000440578">
    <property type="component" value="Unassembled WGS sequence"/>
</dbReference>
<evidence type="ECO:0000313" key="2">
    <source>
        <dbReference type="EMBL" id="KAF0291985.1"/>
    </source>
</evidence>
<dbReference type="AlphaFoldDB" id="A0A6A4VDM8"/>
<dbReference type="EMBL" id="VIIS01001845">
    <property type="protein sequence ID" value="KAF0291985.1"/>
    <property type="molecule type" value="Genomic_DNA"/>
</dbReference>
<dbReference type="OrthoDB" id="6375653at2759"/>
<accession>A0A6A4VDM8</accession>
<evidence type="ECO:0008006" key="4">
    <source>
        <dbReference type="Google" id="ProtNLM"/>
    </source>
</evidence>
<gene>
    <name evidence="2" type="ORF">FJT64_009926</name>
</gene>
<keyword evidence="3" id="KW-1185">Reference proteome</keyword>
<dbReference type="PANTHER" id="PTHR47331:SF5">
    <property type="entry name" value="RIBONUCLEASE H"/>
    <property type="match status" value="1"/>
</dbReference>
<sequence length="222" mass="25522">MDRSLADELQLSGPEGLMDMKTVTEVKTVETMTVDLRIENPENGHKFKLKTVTCVRDLALSPPAVSDKRLKTLYPELQELNLPELNEAPKILIGLDQAALIAAREVRRTSRKNGPLLQRTLLGWTVTGRVVMRHDTVKHPPEVNFLHTEDMWSTEQFGCKYDFETPFSPEDRKADNILNSEVYHDGTRWVAPLLRRDRDEPFPPSRQMAQKRAKAFEKQMEK</sequence>
<name>A0A6A4VDM8_AMPAM</name>
<protein>
    <recommendedName>
        <fullName evidence="4">Peptidase aspartic putative domain-containing protein</fullName>
    </recommendedName>
</protein>
<reference evidence="2 3" key="1">
    <citation type="submission" date="2019-07" db="EMBL/GenBank/DDBJ databases">
        <title>Draft genome assembly of a fouling barnacle, Amphibalanus amphitrite (Darwin, 1854): The first reference genome for Thecostraca.</title>
        <authorList>
            <person name="Kim W."/>
        </authorList>
    </citation>
    <scope>NUCLEOTIDE SEQUENCE [LARGE SCALE GENOMIC DNA]</scope>
    <source>
        <strain evidence="2">SNU_AA5</strain>
        <tissue evidence="2">Soma without cirri and trophi</tissue>
    </source>
</reference>